<gene>
    <name evidence="3" type="ORF">GEV26_12920</name>
</gene>
<evidence type="ECO:0008006" key="5">
    <source>
        <dbReference type="Google" id="ProtNLM"/>
    </source>
</evidence>
<dbReference type="RefSeq" id="WP_153653643.1">
    <property type="nucleotide sequence ID" value="NZ_CP045737.1"/>
</dbReference>
<proteinExistence type="predicted"/>
<sequence length="447" mass="45397">MSHLKALSLPLVAVLLVVLAAVVPSDDDEQTRPPSSVPVSQTTYACPAGSVIDVTAGQVSAGSSRTARVLPGREAVDALGDAGAWQSDVVDGPGVIVQQDGRRSGAVGYFAGTAPASGGGGLVVGSCPGIVDDAWLLGLGSGDEHFSTLILTNLADSTASIDLTLWGPKGRIDAVDTQGVVIEPFSVRRIRVDTLAAAEPELAVHVRRTRGSVAVVANDTSTASSSGTEPVTATRPPGRDQVVAGLVKASGGRTLLLLNPGSSTARVDVKVIGRRSTFTPAGLEQLRVAPGALRLVTVPASAGEGEQALRVTSDKPVAATVRMSPGEEDYAYAEAGSVLTGPTVVPVDVGTDVEPPRLLLTAPDKDASVVIETFDAAMRPVGSRRAKVTGGTTRGVTVATRGVAYAVLRPTGRIVAAATYVDGDGISSLALRPAPVTTPAPQVRPVG</sequence>
<evidence type="ECO:0000313" key="4">
    <source>
        <dbReference type="Proteomes" id="UP000392064"/>
    </source>
</evidence>
<dbReference type="Proteomes" id="UP000392064">
    <property type="component" value="Chromosome"/>
</dbReference>
<protein>
    <recommendedName>
        <fullName evidence="5">Secreted protein</fullName>
    </recommendedName>
</protein>
<feature type="compositionally biased region" description="Polar residues" evidence="1">
    <location>
        <begin position="219"/>
        <end position="231"/>
    </location>
</feature>
<evidence type="ECO:0000256" key="1">
    <source>
        <dbReference type="SAM" id="MobiDB-lite"/>
    </source>
</evidence>
<feature type="region of interest" description="Disordered" evidence="1">
    <location>
        <begin position="219"/>
        <end position="238"/>
    </location>
</feature>
<evidence type="ECO:0000256" key="2">
    <source>
        <dbReference type="SAM" id="SignalP"/>
    </source>
</evidence>
<reference evidence="3 4" key="1">
    <citation type="submission" date="2019-11" db="EMBL/GenBank/DDBJ databases">
        <authorList>
            <person name="Li J."/>
        </authorList>
    </citation>
    <scope>NUCLEOTIDE SEQUENCE [LARGE SCALE GENOMIC DNA]</scope>
    <source>
        <strain evidence="3 4">MF47</strain>
    </source>
</reference>
<dbReference type="EMBL" id="CP045737">
    <property type="protein sequence ID" value="QGG42195.1"/>
    <property type="molecule type" value="Genomic_DNA"/>
</dbReference>
<keyword evidence="2" id="KW-0732">Signal</keyword>
<accession>A0A5Q2MNV4</accession>
<organism evidence="3 4">
    <name type="scientific">Aeromicrobium yanjiei</name>
    <dbReference type="NCBI Taxonomy" id="2662028"/>
    <lineage>
        <taxon>Bacteria</taxon>
        <taxon>Bacillati</taxon>
        <taxon>Actinomycetota</taxon>
        <taxon>Actinomycetes</taxon>
        <taxon>Propionibacteriales</taxon>
        <taxon>Nocardioidaceae</taxon>
        <taxon>Aeromicrobium</taxon>
    </lineage>
</organism>
<name>A0A5Q2MNV4_9ACTN</name>
<evidence type="ECO:0000313" key="3">
    <source>
        <dbReference type="EMBL" id="QGG42195.1"/>
    </source>
</evidence>
<feature type="signal peptide" evidence="2">
    <location>
        <begin position="1"/>
        <end position="20"/>
    </location>
</feature>
<dbReference type="Pfam" id="PF18986">
    <property type="entry name" value="DUF5719"/>
    <property type="match status" value="1"/>
</dbReference>
<keyword evidence="4" id="KW-1185">Reference proteome</keyword>
<dbReference type="AlphaFoldDB" id="A0A5Q2MNV4"/>
<feature type="chain" id="PRO_5024303800" description="Secreted protein" evidence="2">
    <location>
        <begin position="21"/>
        <end position="447"/>
    </location>
</feature>
<dbReference type="InterPro" id="IPR043777">
    <property type="entry name" value="DUF5719"/>
</dbReference>
<dbReference type="KEGG" id="aef:GEV26_12920"/>